<dbReference type="InterPro" id="IPR039424">
    <property type="entry name" value="SBP_5"/>
</dbReference>
<accession>A0ABQ6JPU2</accession>
<sequence>MTFPDNSYGRLAGLANAPIVQAAQWKDEDVATFTNPEPIGSGLLVLDRIQPKSAVFDVRDDYWQGDSAVDRVEMVAFSPETFKLQLAGGDLEWSGAAWPTAQQEFDATDPENHKSFVVPHGGAESLVLASNKAPFDDVHMRRAIAFAIDVPALAELSGLPVPSPCGFTASRYADSVLIDECAGGATREVDVQAAQDELAAAGWSVDDGLLVKGDQSIRLTFAYPVSWTSAEPIYRDIKAQLQENLGIDLQLLTPPGDQYDAAVEEAHGALRFTSGAAGMLDVFRWMGSPGNFGGWEDARSVDLVERMSAVDPASDEYIELGMDLQRIVYEDVPYIPTVGGNWSVLINSSRWSGWPTDPVSAEYLASPYVAPSATMIMLDLQPK</sequence>
<dbReference type="Gene3D" id="3.10.105.10">
    <property type="entry name" value="Dipeptide-binding Protein, Domain 3"/>
    <property type="match status" value="1"/>
</dbReference>
<evidence type="ECO:0000256" key="2">
    <source>
        <dbReference type="ARBA" id="ARBA00005695"/>
    </source>
</evidence>
<protein>
    <recommendedName>
        <fullName evidence="5">Solute-binding protein family 5 domain-containing protein</fullName>
    </recommendedName>
</protein>
<name>A0ABQ6JPU2_9MICO</name>
<evidence type="ECO:0000259" key="5">
    <source>
        <dbReference type="Pfam" id="PF00496"/>
    </source>
</evidence>
<keyword evidence="7" id="KW-1185">Reference proteome</keyword>
<comment type="caution">
    <text evidence="6">The sequence shown here is derived from an EMBL/GenBank/DDBJ whole genome shotgun (WGS) entry which is preliminary data.</text>
</comment>
<keyword evidence="4" id="KW-0732">Signal</keyword>
<gene>
    <name evidence="6" type="ORF">GCM10025869_08440</name>
</gene>
<proteinExistence type="inferred from homology"/>
<dbReference type="PANTHER" id="PTHR30290">
    <property type="entry name" value="PERIPLASMIC BINDING COMPONENT OF ABC TRANSPORTER"/>
    <property type="match status" value="1"/>
</dbReference>
<dbReference type="SUPFAM" id="SSF53850">
    <property type="entry name" value="Periplasmic binding protein-like II"/>
    <property type="match status" value="1"/>
</dbReference>
<dbReference type="Pfam" id="PF00496">
    <property type="entry name" value="SBP_bac_5"/>
    <property type="match status" value="1"/>
</dbReference>
<dbReference type="Gene3D" id="3.90.76.10">
    <property type="entry name" value="Dipeptide-binding Protein, Domain 1"/>
    <property type="match status" value="1"/>
</dbReference>
<comment type="subcellular location">
    <subcellularLocation>
        <location evidence="1">Cell envelope</location>
    </subcellularLocation>
</comment>
<keyword evidence="3" id="KW-0813">Transport</keyword>
<dbReference type="PANTHER" id="PTHR30290:SF10">
    <property type="entry name" value="PERIPLASMIC OLIGOPEPTIDE-BINDING PROTEIN-RELATED"/>
    <property type="match status" value="1"/>
</dbReference>
<dbReference type="RefSeq" id="WP_284297993.1">
    <property type="nucleotide sequence ID" value="NZ_BSVA01000001.1"/>
</dbReference>
<dbReference type="Proteomes" id="UP001157069">
    <property type="component" value="Unassembled WGS sequence"/>
</dbReference>
<reference evidence="7" key="1">
    <citation type="journal article" date="2019" name="Int. J. Syst. Evol. Microbiol.">
        <title>The Global Catalogue of Microorganisms (GCM) 10K type strain sequencing project: providing services to taxonomists for standard genome sequencing and annotation.</title>
        <authorList>
            <consortium name="The Broad Institute Genomics Platform"/>
            <consortium name="The Broad Institute Genome Sequencing Center for Infectious Disease"/>
            <person name="Wu L."/>
            <person name="Ma J."/>
        </authorList>
    </citation>
    <scope>NUCLEOTIDE SEQUENCE [LARGE SCALE GENOMIC DNA]</scope>
    <source>
        <strain evidence="7">NBRC 108755</strain>
    </source>
</reference>
<organism evidence="6 7">
    <name type="scientific">Homoserinibacter gongjuensis</name>
    <dbReference type="NCBI Taxonomy" id="1162968"/>
    <lineage>
        <taxon>Bacteria</taxon>
        <taxon>Bacillati</taxon>
        <taxon>Actinomycetota</taxon>
        <taxon>Actinomycetes</taxon>
        <taxon>Micrococcales</taxon>
        <taxon>Microbacteriaceae</taxon>
        <taxon>Homoserinibacter</taxon>
    </lineage>
</organism>
<evidence type="ECO:0000256" key="3">
    <source>
        <dbReference type="ARBA" id="ARBA00022448"/>
    </source>
</evidence>
<evidence type="ECO:0000313" key="7">
    <source>
        <dbReference type="Proteomes" id="UP001157069"/>
    </source>
</evidence>
<dbReference type="InterPro" id="IPR000914">
    <property type="entry name" value="SBP_5_dom"/>
</dbReference>
<dbReference type="EMBL" id="BSVA01000001">
    <property type="protein sequence ID" value="GMA90315.1"/>
    <property type="molecule type" value="Genomic_DNA"/>
</dbReference>
<dbReference type="Gene3D" id="3.40.190.10">
    <property type="entry name" value="Periplasmic binding protein-like II"/>
    <property type="match status" value="1"/>
</dbReference>
<feature type="domain" description="Solute-binding protein family 5" evidence="5">
    <location>
        <begin position="18"/>
        <end position="281"/>
    </location>
</feature>
<comment type="similarity">
    <text evidence="2">Belongs to the bacterial solute-binding protein 5 family.</text>
</comment>
<evidence type="ECO:0000256" key="4">
    <source>
        <dbReference type="ARBA" id="ARBA00022729"/>
    </source>
</evidence>
<evidence type="ECO:0000256" key="1">
    <source>
        <dbReference type="ARBA" id="ARBA00004196"/>
    </source>
</evidence>
<evidence type="ECO:0000313" key="6">
    <source>
        <dbReference type="EMBL" id="GMA90315.1"/>
    </source>
</evidence>